<reference evidence="2" key="1">
    <citation type="journal article" date="2022" name="Mol. Ecol. Resour.">
        <title>The genomes of chicory, endive, great burdock and yacon provide insights into Asteraceae palaeo-polyploidization history and plant inulin production.</title>
        <authorList>
            <person name="Fan W."/>
            <person name="Wang S."/>
            <person name="Wang H."/>
            <person name="Wang A."/>
            <person name="Jiang F."/>
            <person name="Liu H."/>
            <person name="Zhao H."/>
            <person name="Xu D."/>
            <person name="Zhang Y."/>
        </authorList>
    </citation>
    <scope>NUCLEOTIDE SEQUENCE [LARGE SCALE GENOMIC DNA]</scope>
    <source>
        <strain evidence="2">cv. Yunnan</strain>
    </source>
</reference>
<evidence type="ECO:0000313" key="2">
    <source>
        <dbReference type="Proteomes" id="UP001056120"/>
    </source>
</evidence>
<proteinExistence type="predicted"/>
<protein>
    <submittedName>
        <fullName evidence="1">Uncharacterized protein</fullName>
    </submittedName>
</protein>
<sequence length="193" mass="21789">MDGMTSFCGSYIDFLLDAWGASCCKSVRKNYLRLRVMMKTIKSILEVAIWLGWKPIPYWLCKLHGLGQIDTEKVVLKPFIMTTCLLCTLRFRMSAWKRMAQVLSEANFGNVQQILEIGPPKWLPDSCATARTLRSWLNFPREQSIITIQGYIQGGGEFADLIIVLRSEEAVKTFNSDIHVSFVVGLSAALGVF</sequence>
<keyword evidence="2" id="KW-1185">Reference proteome</keyword>
<name>A0ACB9CET4_9ASTR</name>
<dbReference type="Proteomes" id="UP001056120">
    <property type="component" value="Linkage Group LG21"/>
</dbReference>
<reference evidence="1 2" key="2">
    <citation type="journal article" date="2022" name="Mol. Ecol. Resour.">
        <title>The genomes of chicory, endive, great burdock and yacon provide insights into Asteraceae paleo-polyploidization history and plant inulin production.</title>
        <authorList>
            <person name="Fan W."/>
            <person name="Wang S."/>
            <person name="Wang H."/>
            <person name="Wang A."/>
            <person name="Jiang F."/>
            <person name="Liu H."/>
            <person name="Zhao H."/>
            <person name="Xu D."/>
            <person name="Zhang Y."/>
        </authorList>
    </citation>
    <scope>NUCLEOTIDE SEQUENCE [LARGE SCALE GENOMIC DNA]</scope>
    <source>
        <strain evidence="2">cv. Yunnan</strain>
        <tissue evidence="1">Leaves</tissue>
    </source>
</reference>
<evidence type="ECO:0000313" key="1">
    <source>
        <dbReference type="EMBL" id="KAI3732769.1"/>
    </source>
</evidence>
<gene>
    <name evidence="1" type="ORF">L1987_63977</name>
</gene>
<comment type="caution">
    <text evidence="1">The sequence shown here is derived from an EMBL/GenBank/DDBJ whole genome shotgun (WGS) entry which is preliminary data.</text>
</comment>
<organism evidence="1 2">
    <name type="scientific">Smallanthus sonchifolius</name>
    <dbReference type="NCBI Taxonomy" id="185202"/>
    <lineage>
        <taxon>Eukaryota</taxon>
        <taxon>Viridiplantae</taxon>
        <taxon>Streptophyta</taxon>
        <taxon>Embryophyta</taxon>
        <taxon>Tracheophyta</taxon>
        <taxon>Spermatophyta</taxon>
        <taxon>Magnoliopsida</taxon>
        <taxon>eudicotyledons</taxon>
        <taxon>Gunneridae</taxon>
        <taxon>Pentapetalae</taxon>
        <taxon>asterids</taxon>
        <taxon>campanulids</taxon>
        <taxon>Asterales</taxon>
        <taxon>Asteraceae</taxon>
        <taxon>Asteroideae</taxon>
        <taxon>Heliantheae alliance</taxon>
        <taxon>Millerieae</taxon>
        <taxon>Smallanthus</taxon>
    </lineage>
</organism>
<dbReference type="EMBL" id="CM042038">
    <property type="protein sequence ID" value="KAI3732769.1"/>
    <property type="molecule type" value="Genomic_DNA"/>
</dbReference>
<accession>A0ACB9CET4</accession>